<evidence type="ECO:0000256" key="1">
    <source>
        <dbReference type="SAM" id="MobiDB-lite"/>
    </source>
</evidence>
<feature type="region of interest" description="Disordered" evidence="1">
    <location>
        <begin position="52"/>
        <end position="72"/>
    </location>
</feature>
<accession>A0AAD9GPV5</accession>
<evidence type="ECO:0000313" key="2">
    <source>
        <dbReference type="EMBL" id="KAK1942394.1"/>
    </source>
</evidence>
<dbReference type="EMBL" id="JASMQC010000009">
    <property type="protein sequence ID" value="KAK1942394.1"/>
    <property type="molecule type" value="Genomic_DNA"/>
</dbReference>
<name>A0AAD9GPV5_9STRA</name>
<reference evidence="2" key="1">
    <citation type="submission" date="2023-08" db="EMBL/GenBank/DDBJ databases">
        <title>Reference Genome Resource for the Citrus Pathogen Phytophthora citrophthora.</title>
        <authorList>
            <person name="Moller H."/>
            <person name="Coetzee B."/>
            <person name="Rose L.J."/>
            <person name="Van Niekerk J.M."/>
        </authorList>
    </citation>
    <scope>NUCLEOTIDE SEQUENCE</scope>
    <source>
        <strain evidence="2">STE-U-9442</strain>
    </source>
</reference>
<sequence>MLPFRIGTGRIPRVMGHGTTVIDIRGGLARSFEKKRQEVVKQVRVSLSELNSTRQKKPYDQKRSPVMLPWGT</sequence>
<comment type="caution">
    <text evidence="2">The sequence shown here is derived from an EMBL/GenBank/DDBJ whole genome shotgun (WGS) entry which is preliminary data.</text>
</comment>
<gene>
    <name evidence="2" type="ORF">P3T76_005893</name>
</gene>
<protein>
    <submittedName>
        <fullName evidence="2">Uncharacterized protein</fullName>
    </submittedName>
</protein>
<dbReference type="AlphaFoldDB" id="A0AAD9GPV5"/>
<evidence type="ECO:0000313" key="3">
    <source>
        <dbReference type="Proteomes" id="UP001259832"/>
    </source>
</evidence>
<proteinExistence type="predicted"/>
<dbReference type="Proteomes" id="UP001259832">
    <property type="component" value="Unassembled WGS sequence"/>
</dbReference>
<keyword evidence="3" id="KW-1185">Reference proteome</keyword>
<organism evidence="2 3">
    <name type="scientific">Phytophthora citrophthora</name>
    <dbReference type="NCBI Taxonomy" id="4793"/>
    <lineage>
        <taxon>Eukaryota</taxon>
        <taxon>Sar</taxon>
        <taxon>Stramenopiles</taxon>
        <taxon>Oomycota</taxon>
        <taxon>Peronosporomycetes</taxon>
        <taxon>Peronosporales</taxon>
        <taxon>Peronosporaceae</taxon>
        <taxon>Phytophthora</taxon>
    </lineage>
</organism>